<dbReference type="InterPro" id="IPR016181">
    <property type="entry name" value="Acyl_CoA_acyltransferase"/>
</dbReference>
<accession>A0A4V6BKW7</accession>
<name>A0A4V6BKW7_9BACT</name>
<sequence>MLIQQCTNHHLSRLAEIFNDYRIHFKQESDLIGSTAFLEERLMKNQAVIFVAIDEESEEYMGFTLLYPMFSSLKTKSTWTLNDMFISEKFRKFGIASKLLEKVKEFGAETDAQWITLKTGTENLKAQALYEKFGFKKDEGHFYYYLE</sequence>
<dbReference type="CDD" id="cd04301">
    <property type="entry name" value="NAT_SF"/>
    <property type="match status" value="1"/>
</dbReference>
<dbReference type="EMBL" id="SZVO01000013">
    <property type="protein sequence ID" value="TKT88843.1"/>
    <property type="molecule type" value="Genomic_DNA"/>
</dbReference>
<dbReference type="Pfam" id="PF00583">
    <property type="entry name" value="Acetyltransf_1"/>
    <property type="match status" value="1"/>
</dbReference>
<dbReference type="PANTHER" id="PTHR43072:SF58">
    <property type="entry name" value="N-ACETYLTRANSFERASE DOMAIN-CONTAINING PROTEIN"/>
    <property type="match status" value="1"/>
</dbReference>
<evidence type="ECO:0000313" key="3">
    <source>
        <dbReference type="Proteomes" id="UP000304900"/>
    </source>
</evidence>
<dbReference type="PANTHER" id="PTHR43072">
    <property type="entry name" value="N-ACETYLTRANSFERASE"/>
    <property type="match status" value="1"/>
</dbReference>
<dbReference type="PROSITE" id="PS51186">
    <property type="entry name" value="GNAT"/>
    <property type="match status" value="1"/>
</dbReference>
<comment type="caution">
    <text evidence="2">The sequence shown here is derived from an EMBL/GenBank/DDBJ whole genome shotgun (WGS) entry which is preliminary data.</text>
</comment>
<feature type="domain" description="N-acetyltransferase" evidence="1">
    <location>
        <begin position="1"/>
        <end position="147"/>
    </location>
</feature>
<dbReference type="OrthoDB" id="9792929at2"/>
<evidence type="ECO:0000259" key="1">
    <source>
        <dbReference type="PROSITE" id="PS51186"/>
    </source>
</evidence>
<gene>
    <name evidence="2" type="ORF">FDK13_24690</name>
</gene>
<dbReference type="RefSeq" id="WP_137342697.1">
    <property type="nucleotide sequence ID" value="NZ_BSQH01000019.1"/>
</dbReference>
<dbReference type="InterPro" id="IPR000182">
    <property type="entry name" value="GNAT_dom"/>
</dbReference>
<dbReference type="AlphaFoldDB" id="A0A4V6BKW7"/>
<keyword evidence="2" id="KW-0808">Transferase</keyword>
<evidence type="ECO:0000313" key="2">
    <source>
        <dbReference type="EMBL" id="TKT88843.1"/>
    </source>
</evidence>
<dbReference type="Gene3D" id="3.40.630.30">
    <property type="match status" value="1"/>
</dbReference>
<dbReference type="SUPFAM" id="SSF55729">
    <property type="entry name" value="Acyl-CoA N-acyltransferases (Nat)"/>
    <property type="match status" value="1"/>
</dbReference>
<keyword evidence="3" id="KW-1185">Reference proteome</keyword>
<dbReference type="GO" id="GO:0016747">
    <property type="term" value="F:acyltransferase activity, transferring groups other than amino-acyl groups"/>
    <property type="evidence" value="ECO:0007669"/>
    <property type="project" value="InterPro"/>
</dbReference>
<dbReference type="Proteomes" id="UP000304900">
    <property type="component" value="Unassembled WGS sequence"/>
</dbReference>
<proteinExistence type="predicted"/>
<protein>
    <submittedName>
        <fullName evidence="2">GNAT family N-acetyltransferase</fullName>
    </submittedName>
</protein>
<reference evidence="2 3" key="1">
    <citation type="submission" date="2019-05" db="EMBL/GenBank/DDBJ databases">
        <title>Dyadobacter AR-3-8 sp. nov., isolated from arctic soil.</title>
        <authorList>
            <person name="Chaudhary D.K."/>
        </authorList>
    </citation>
    <scope>NUCLEOTIDE SEQUENCE [LARGE SCALE GENOMIC DNA]</scope>
    <source>
        <strain evidence="2 3">AR-3-8</strain>
    </source>
</reference>
<organism evidence="2 3">
    <name type="scientific">Dyadobacter frigoris</name>
    <dbReference type="NCBI Taxonomy" id="2576211"/>
    <lineage>
        <taxon>Bacteria</taxon>
        <taxon>Pseudomonadati</taxon>
        <taxon>Bacteroidota</taxon>
        <taxon>Cytophagia</taxon>
        <taxon>Cytophagales</taxon>
        <taxon>Spirosomataceae</taxon>
        <taxon>Dyadobacter</taxon>
    </lineage>
</organism>